<proteinExistence type="predicted"/>
<dbReference type="AlphaFoldDB" id="A0A2U1IUR0"/>
<dbReference type="InterPro" id="IPR004827">
    <property type="entry name" value="bZIP"/>
</dbReference>
<feature type="region of interest" description="Disordered" evidence="1">
    <location>
        <begin position="169"/>
        <end position="189"/>
    </location>
</feature>
<dbReference type="Gene3D" id="1.20.5.170">
    <property type="match status" value="1"/>
</dbReference>
<evidence type="ECO:0000259" key="2">
    <source>
        <dbReference type="PROSITE" id="PS00036"/>
    </source>
</evidence>
<sequence>MNFDQSRQEKSYNPTMIYNSVVGNQGNKTFERMNENTQSQHGFYIPSVQGHVSTQGNINKNNEGNYYMGSETPFEFDYKNNGNQTMDYGSSGNDLCNSKIYSGIPTVSTATTINQIPGGYGINSGNVYAVSNQEEPFGVDKGVHGMYFSNEARRKSHFFQFQSNDKDMSKMSDIDSGSKAGNGDSATVKAERNRAAQRAFRQRKEQYVKDLESRASQVEELHYIINKLAEENCVLKFKISSLMSKSTNQKPLKLSENVQETSMNAGLRNGKFEINSQNQLSRKPQTLNNMNEISNTQNEEFSNSVSKNTNSLQTESQYKLNTNNQNVQNSANEINFKNFQQANQVTDISSVYNFENTENRRALVQQNTGSNIHSRNPQESLMKNVNDLKNGNHQNSYEYYNVNKVDNNYQLHNPLETHSRNNFLNLTGLVSNSCAGNKPTSSTEIPNTILNSAPIDNEGNTSKSTNSGHQEKLGVNSVLEKNVMNNISYNNNEKSNETSKKTQHKGMGLSECSLPSENNSSNMVSSGSLLSKSTNSPSLSQTQKVNTNASASTTSSENKKIGFYSDPEQSKLYFI</sequence>
<evidence type="ECO:0000313" key="3">
    <source>
        <dbReference type="EMBL" id="PVZ96482.1"/>
    </source>
</evidence>
<feature type="compositionally biased region" description="Low complexity" evidence="1">
    <location>
        <begin position="516"/>
        <end position="556"/>
    </location>
</feature>
<feature type="compositionally biased region" description="Polar residues" evidence="1">
    <location>
        <begin position="458"/>
        <end position="468"/>
    </location>
</feature>
<protein>
    <recommendedName>
        <fullName evidence="2">BZIP domain-containing protein</fullName>
    </recommendedName>
</protein>
<dbReference type="SUPFAM" id="SSF57959">
    <property type="entry name" value="Leucine zipper domain"/>
    <property type="match status" value="1"/>
</dbReference>
<organism evidence="3 4">
    <name type="scientific">Smittium angustum</name>
    <dbReference type="NCBI Taxonomy" id="133377"/>
    <lineage>
        <taxon>Eukaryota</taxon>
        <taxon>Fungi</taxon>
        <taxon>Fungi incertae sedis</taxon>
        <taxon>Zoopagomycota</taxon>
        <taxon>Kickxellomycotina</taxon>
        <taxon>Harpellomycetes</taxon>
        <taxon>Harpellales</taxon>
        <taxon>Legeriomycetaceae</taxon>
        <taxon>Smittium</taxon>
    </lineage>
</organism>
<feature type="compositionally biased region" description="Polar residues" evidence="1">
    <location>
        <begin position="435"/>
        <end position="451"/>
    </location>
</feature>
<feature type="domain" description="BZIP" evidence="2">
    <location>
        <begin position="189"/>
        <end position="203"/>
    </location>
</feature>
<feature type="region of interest" description="Disordered" evidence="1">
    <location>
        <begin position="435"/>
        <end position="472"/>
    </location>
</feature>
<dbReference type="GO" id="GO:0003700">
    <property type="term" value="F:DNA-binding transcription factor activity"/>
    <property type="evidence" value="ECO:0007669"/>
    <property type="project" value="InterPro"/>
</dbReference>
<keyword evidence="4" id="KW-1185">Reference proteome</keyword>
<name>A0A2U1IUR0_SMIAN</name>
<dbReference type="InterPro" id="IPR046347">
    <property type="entry name" value="bZIP_sf"/>
</dbReference>
<dbReference type="Proteomes" id="UP000245591">
    <property type="component" value="Unassembled WGS sequence"/>
</dbReference>
<accession>A0A2U1IUR0</accession>
<evidence type="ECO:0000256" key="1">
    <source>
        <dbReference type="SAM" id="MobiDB-lite"/>
    </source>
</evidence>
<dbReference type="PROSITE" id="PS00036">
    <property type="entry name" value="BZIP_BASIC"/>
    <property type="match status" value="1"/>
</dbReference>
<dbReference type="CDD" id="cd14688">
    <property type="entry name" value="bZIP_YAP"/>
    <property type="match status" value="1"/>
</dbReference>
<feature type="region of interest" description="Disordered" evidence="1">
    <location>
        <begin position="488"/>
        <end position="563"/>
    </location>
</feature>
<evidence type="ECO:0000313" key="4">
    <source>
        <dbReference type="Proteomes" id="UP000245591"/>
    </source>
</evidence>
<dbReference type="Pfam" id="PF00170">
    <property type="entry name" value="bZIP_1"/>
    <property type="match status" value="1"/>
</dbReference>
<reference evidence="3 4" key="1">
    <citation type="journal article" date="2018" name="MBio">
        <title>Comparative Genomics Reveals the Core Gene Toolbox for the Fungus-Insect Symbiosis.</title>
        <authorList>
            <person name="Wang Y."/>
            <person name="Stata M."/>
            <person name="Wang W."/>
            <person name="Stajich J.E."/>
            <person name="White M.M."/>
            <person name="Moncalvo J.M."/>
        </authorList>
    </citation>
    <scope>NUCLEOTIDE SEQUENCE [LARGE SCALE GENOMIC DNA]</scope>
    <source>
        <strain evidence="3 4">AUS-126-30</strain>
    </source>
</reference>
<gene>
    <name evidence="3" type="ORF">BB558_007631</name>
</gene>
<dbReference type="EMBL" id="MBFU01001278">
    <property type="protein sequence ID" value="PVZ96482.1"/>
    <property type="molecule type" value="Genomic_DNA"/>
</dbReference>
<comment type="caution">
    <text evidence="3">The sequence shown here is derived from an EMBL/GenBank/DDBJ whole genome shotgun (WGS) entry which is preliminary data.</text>
</comment>